<keyword evidence="13" id="KW-1185">Reference proteome</keyword>
<keyword evidence="4 9" id="KW-0812">Transmembrane</keyword>
<keyword evidence="8" id="KW-0143">Chaperone</keyword>
<evidence type="ECO:0000256" key="7">
    <source>
        <dbReference type="ARBA" id="ARBA00023136"/>
    </source>
</evidence>
<dbReference type="GO" id="GO:0032977">
    <property type="term" value="F:membrane insertase activity"/>
    <property type="evidence" value="ECO:0007669"/>
    <property type="project" value="InterPro"/>
</dbReference>
<gene>
    <name evidence="12" type="primary">yidC</name>
    <name evidence="12" type="ORF">GM661_18860</name>
</gene>
<sequence length="208" mass="24013">MGWLTDIMSEALLFINGLVNNYGLSIIIFTVIIRLLMYPLQAKQTKSMKQMQDLQPKMKEIQEKYKDDKQKQQEELAKLYKENNANPMAGCLPMIVTMIIIFPLYRSIYGLDMDNTTFLWIQNLAQPDIALVILNGLAMFGSTYLTQQFTASSSQNTTMMYIMPLFIIFVGFKLPAGVLIYWFTQTVLLSLQQYIIYNSPDEKEVVKE</sequence>
<dbReference type="InterPro" id="IPR028055">
    <property type="entry name" value="YidC/Oxa/ALB_C"/>
</dbReference>
<evidence type="ECO:0000256" key="8">
    <source>
        <dbReference type="ARBA" id="ARBA00023186"/>
    </source>
</evidence>
<dbReference type="Proteomes" id="UP000665020">
    <property type="component" value="Chromosome"/>
</dbReference>
<dbReference type="GO" id="GO:0015031">
    <property type="term" value="P:protein transport"/>
    <property type="evidence" value="ECO:0007669"/>
    <property type="project" value="UniProtKB-KW"/>
</dbReference>
<dbReference type="InterPro" id="IPR047196">
    <property type="entry name" value="YidC_ALB_C"/>
</dbReference>
<evidence type="ECO:0000256" key="5">
    <source>
        <dbReference type="ARBA" id="ARBA00022927"/>
    </source>
</evidence>
<dbReference type="KEGG" id="ifn:GM661_18860"/>
<keyword evidence="3" id="KW-1003">Cell membrane</keyword>
<evidence type="ECO:0000256" key="10">
    <source>
        <dbReference type="SAM" id="Phobius"/>
    </source>
</evidence>
<dbReference type="RefSeq" id="WP_125987089.1">
    <property type="nucleotide sequence ID" value="NZ_CP046640.1"/>
</dbReference>
<dbReference type="PANTHER" id="PTHR12428">
    <property type="entry name" value="OXA1"/>
    <property type="match status" value="1"/>
</dbReference>
<evidence type="ECO:0000256" key="3">
    <source>
        <dbReference type="ARBA" id="ARBA00022475"/>
    </source>
</evidence>
<feature type="transmembrane region" description="Helical" evidence="10">
    <location>
        <begin position="158"/>
        <end position="183"/>
    </location>
</feature>
<dbReference type="PANTHER" id="PTHR12428:SF65">
    <property type="entry name" value="CYTOCHROME C OXIDASE ASSEMBLY PROTEIN COX18, MITOCHONDRIAL"/>
    <property type="match status" value="1"/>
</dbReference>
<evidence type="ECO:0000256" key="1">
    <source>
        <dbReference type="ARBA" id="ARBA00004651"/>
    </source>
</evidence>
<dbReference type="PRINTS" id="PR00701">
    <property type="entry name" value="60KDINNERMP"/>
</dbReference>
<dbReference type="InterPro" id="IPR001708">
    <property type="entry name" value="YidC/ALB3/OXA1/COX18"/>
</dbReference>
<comment type="similarity">
    <text evidence="9">Belongs to the OXA1/ALB3/YidC family.</text>
</comment>
<keyword evidence="7 10" id="KW-0472">Membrane</keyword>
<dbReference type="CDD" id="cd20070">
    <property type="entry name" value="5TM_YidC_Alb3"/>
    <property type="match status" value="1"/>
</dbReference>
<evidence type="ECO:0000313" key="12">
    <source>
        <dbReference type="EMBL" id="QTL99870.1"/>
    </source>
</evidence>
<dbReference type="GO" id="GO:0051205">
    <property type="term" value="P:protein insertion into membrane"/>
    <property type="evidence" value="ECO:0007669"/>
    <property type="project" value="TreeGrafter"/>
</dbReference>
<dbReference type="GO" id="GO:0005886">
    <property type="term" value="C:plasma membrane"/>
    <property type="evidence" value="ECO:0007669"/>
    <property type="project" value="UniProtKB-SubCell"/>
</dbReference>
<proteinExistence type="inferred from homology"/>
<evidence type="ECO:0000313" key="13">
    <source>
        <dbReference type="Proteomes" id="UP000665020"/>
    </source>
</evidence>
<protein>
    <submittedName>
        <fullName evidence="12">Membrane protein insertase YidC</fullName>
    </submittedName>
</protein>
<dbReference type="NCBIfam" id="TIGR03592">
    <property type="entry name" value="yidC_oxa1_cterm"/>
    <property type="match status" value="1"/>
</dbReference>
<evidence type="ECO:0000256" key="4">
    <source>
        <dbReference type="ARBA" id="ARBA00022692"/>
    </source>
</evidence>
<keyword evidence="2" id="KW-0813">Transport</keyword>
<dbReference type="EMBL" id="CP046640">
    <property type="protein sequence ID" value="QTL99870.1"/>
    <property type="molecule type" value="Genomic_DNA"/>
</dbReference>
<organism evidence="12 13">
    <name type="scientific">Iocasia fonsfrigidae</name>
    <dbReference type="NCBI Taxonomy" id="2682810"/>
    <lineage>
        <taxon>Bacteria</taxon>
        <taxon>Bacillati</taxon>
        <taxon>Bacillota</taxon>
        <taxon>Clostridia</taxon>
        <taxon>Halanaerobiales</taxon>
        <taxon>Halanaerobiaceae</taxon>
        <taxon>Iocasia</taxon>
    </lineage>
</organism>
<evidence type="ECO:0000256" key="6">
    <source>
        <dbReference type="ARBA" id="ARBA00022989"/>
    </source>
</evidence>
<dbReference type="AlphaFoldDB" id="A0A8A7KF23"/>
<accession>A0A8A7KF23</accession>
<evidence type="ECO:0000259" key="11">
    <source>
        <dbReference type="Pfam" id="PF02096"/>
    </source>
</evidence>
<dbReference type="Pfam" id="PF02096">
    <property type="entry name" value="60KD_IMP"/>
    <property type="match status" value="1"/>
</dbReference>
<feature type="transmembrane region" description="Helical" evidence="10">
    <location>
        <begin position="129"/>
        <end position="146"/>
    </location>
</feature>
<name>A0A8A7KF23_9FIRM</name>
<feature type="domain" description="Membrane insertase YidC/Oxa/ALB C-terminal" evidence="11">
    <location>
        <begin position="22"/>
        <end position="197"/>
    </location>
</feature>
<feature type="transmembrane region" description="Helical" evidence="10">
    <location>
        <begin position="88"/>
        <end position="109"/>
    </location>
</feature>
<reference evidence="12" key="1">
    <citation type="submission" date="2019-12" db="EMBL/GenBank/DDBJ databases">
        <authorList>
            <person name="zhang j."/>
            <person name="sun C.M."/>
        </authorList>
    </citation>
    <scope>NUCLEOTIDE SEQUENCE</scope>
    <source>
        <strain evidence="12">NS-1</strain>
    </source>
</reference>
<comment type="subcellular location">
    <subcellularLocation>
        <location evidence="1">Cell membrane</location>
        <topology evidence="1">Multi-pass membrane protein</topology>
    </subcellularLocation>
    <subcellularLocation>
        <location evidence="9">Membrane</location>
        <topology evidence="9">Multi-pass membrane protein</topology>
    </subcellularLocation>
</comment>
<keyword evidence="6 10" id="KW-1133">Transmembrane helix</keyword>
<evidence type="ECO:0000256" key="2">
    <source>
        <dbReference type="ARBA" id="ARBA00022448"/>
    </source>
</evidence>
<evidence type="ECO:0000256" key="9">
    <source>
        <dbReference type="RuleBase" id="RU003945"/>
    </source>
</evidence>
<feature type="transmembrane region" description="Helical" evidence="10">
    <location>
        <begin position="22"/>
        <end position="40"/>
    </location>
</feature>
<keyword evidence="5" id="KW-0653">Protein transport</keyword>